<dbReference type="EMBL" id="JAIZPD010000035">
    <property type="protein sequence ID" value="KAH0956905.1"/>
    <property type="molecule type" value="Genomic_DNA"/>
</dbReference>
<keyword evidence="6" id="KW-0378">Hydrolase</keyword>
<keyword evidence="2" id="KW-0808">Transferase</keyword>
<evidence type="ECO:0000256" key="1">
    <source>
        <dbReference type="ARBA" id="ARBA00004173"/>
    </source>
</evidence>
<dbReference type="InterPro" id="IPR043502">
    <property type="entry name" value="DNA/RNA_pol_sf"/>
</dbReference>
<dbReference type="CDD" id="cd09274">
    <property type="entry name" value="RNase_HI_RT_Ty3"/>
    <property type="match status" value="1"/>
</dbReference>
<dbReference type="Proteomes" id="UP000824596">
    <property type="component" value="Unassembled WGS sequence"/>
</dbReference>
<accession>A0A9P8MKP1</accession>
<dbReference type="AlphaFoldDB" id="A0A9P8MKP1"/>
<dbReference type="InterPro" id="IPR041373">
    <property type="entry name" value="RT_RNaseH"/>
</dbReference>
<keyword evidence="8" id="KW-0496">Mitochondrion</keyword>
<gene>
    <name evidence="10" type="ORF">HRG_12017</name>
</gene>
<keyword evidence="3" id="KW-0548">Nucleotidyltransferase</keyword>
<protein>
    <recommendedName>
        <fullName evidence="9">Reverse transcriptase RNase H-like domain-containing protein</fullName>
    </recommendedName>
</protein>
<name>A0A9P8MKP1_9HYPO</name>
<dbReference type="PANTHER" id="PTHR34072">
    <property type="entry name" value="ENZYMATIC POLYPROTEIN-RELATED"/>
    <property type="match status" value="1"/>
</dbReference>
<comment type="caution">
    <text evidence="10">The sequence shown here is derived from an EMBL/GenBank/DDBJ whole genome shotgun (WGS) entry which is preliminary data.</text>
</comment>
<feature type="domain" description="Reverse transcriptase RNase H-like" evidence="9">
    <location>
        <begin position="20"/>
        <end position="124"/>
    </location>
</feature>
<dbReference type="GeneID" id="68361145"/>
<evidence type="ECO:0000256" key="8">
    <source>
        <dbReference type="ARBA" id="ARBA00023128"/>
    </source>
</evidence>
<evidence type="ECO:0000313" key="11">
    <source>
        <dbReference type="Proteomes" id="UP000824596"/>
    </source>
</evidence>
<dbReference type="SUPFAM" id="SSF56672">
    <property type="entry name" value="DNA/RNA polymerases"/>
    <property type="match status" value="1"/>
</dbReference>
<dbReference type="GO" id="GO:0016787">
    <property type="term" value="F:hydrolase activity"/>
    <property type="evidence" value="ECO:0007669"/>
    <property type="project" value="UniProtKB-KW"/>
</dbReference>
<evidence type="ECO:0000256" key="4">
    <source>
        <dbReference type="ARBA" id="ARBA00022722"/>
    </source>
</evidence>
<dbReference type="RefSeq" id="XP_044714419.1">
    <property type="nucleotide sequence ID" value="XM_044870487.1"/>
</dbReference>
<keyword evidence="4" id="KW-0540">Nuclease</keyword>
<sequence length="171" mass="19823">MAFQTLKTLFTNAPILTQWDFERPTFVEADCSGWALGGTLTQEVDGQRKPVALHSQKLSPAERNYPIHDKEMLAIIRCLEQWSAELRSCDNFVILTDHKNLEYFMTRQQLSERQARWAEYLSRFNFQLQPRPGRKQWCQTPLSPRTGPTNADHEARDMQLIPEAAHAYASE</sequence>
<evidence type="ECO:0000256" key="2">
    <source>
        <dbReference type="ARBA" id="ARBA00022679"/>
    </source>
</evidence>
<reference evidence="10" key="1">
    <citation type="submission" date="2021-09" db="EMBL/GenBank/DDBJ databases">
        <title>A high-quality genome of the endoparasitic fungus Hirsutella rhossiliensis with a comparison of Hirsutella genomes reveals transposable elements contributing to genome size variation.</title>
        <authorList>
            <person name="Lin R."/>
            <person name="Jiao Y."/>
            <person name="Sun X."/>
            <person name="Ling J."/>
            <person name="Xie B."/>
            <person name="Cheng X."/>
        </authorList>
    </citation>
    <scope>NUCLEOTIDE SEQUENCE</scope>
    <source>
        <strain evidence="10">HR02</strain>
    </source>
</reference>
<evidence type="ECO:0000313" key="10">
    <source>
        <dbReference type="EMBL" id="KAH0956905.1"/>
    </source>
</evidence>
<keyword evidence="7" id="KW-0695">RNA-directed DNA polymerase</keyword>
<dbReference type="OrthoDB" id="4850684at2759"/>
<dbReference type="GO" id="GO:0003964">
    <property type="term" value="F:RNA-directed DNA polymerase activity"/>
    <property type="evidence" value="ECO:0007669"/>
    <property type="project" value="UniProtKB-KW"/>
</dbReference>
<evidence type="ECO:0000256" key="3">
    <source>
        <dbReference type="ARBA" id="ARBA00022695"/>
    </source>
</evidence>
<dbReference type="Gene3D" id="3.10.20.370">
    <property type="match status" value="1"/>
</dbReference>
<dbReference type="GO" id="GO:0005739">
    <property type="term" value="C:mitochondrion"/>
    <property type="evidence" value="ECO:0007669"/>
    <property type="project" value="UniProtKB-SubCell"/>
</dbReference>
<organism evidence="10 11">
    <name type="scientific">Hirsutella rhossiliensis</name>
    <dbReference type="NCBI Taxonomy" id="111463"/>
    <lineage>
        <taxon>Eukaryota</taxon>
        <taxon>Fungi</taxon>
        <taxon>Dikarya</taxon>
        <taxon>Ascomycota</taxon>
        <taxon>Pezizomycotina</taxon>
        <taxon>Sordariomycetes</taxon>
        <taxon>Hypocreomycetidae</taxon>
        <taxon>Hypocreales</taxon>
        <taxon>Ophiocordycipitaceae</taxon>
        <taxon>Hirsutella</taxon>
    </lineage>
</organism>
<comment type="subcellular location">
    <subcellularLocation>
        <location evidence="1">Mitochondrion</location>
    </subcellularLocation>
</comment>
<dbReference type="PANTHER" id="PTHR34072:SF52">
    <property type="entry name" value="RIBONUCLEASE H"/>
    <property type="match status" value="1"/>
</dbReference>
<evidence type="ECO:0000256" key="5">
    <source>
        <dbReference type="ARBA" id="ARBA00022759"/>
    </source>
</evidence>
<evidence type="ECO:0000259" key="9">
    <source>
        <dbReference type="Pfam" id="PF17917"/>
    </source>
</evidence>
<dbReference type="Pfam" id="PF17917">
    <property type="entry name" value="RT_RNaseH"/>
    <property type="match status" value="1"/>
</dbReference>
<dbReference type="GO" id="GO:0004519">
    <property type="term" value="F:endonuclease activity"/>
    <property type="evidence" value="ECO:0007669"/>
    <property type="project" value="UniProtKB-KW"/>
</dbReference>
<proteinExistence type="predicted"/>
<evidence type="ECO:0000256" key="6">
    <source>
        <dbReference type="ARBA" id="ARBA00022801"/>
    </source>
</evidence>
<keyword evidence="5" id="KW-0255">Endonuclease</keyword>
<evidence type="ECO:0000256" key="7">
    <source>
        <dbReference type="ARBA" id="ARBA00022918"/>
    </source>
</evidence>
<keyword evidence="11" id="KW-1185">Reference proteome</keyword>